<evidence type="ECO:0000256" key="2">
    <source>
        <dbReference type="ARBA" id="ARBA00022692"/>
    </source>
</evidence>
<dbReference type="PANTHER" id="PTHR42829:SF2">
    <property type="entry name" value="NADH-UBIQUINONE OXIDOREDUCTASE CHAIN 5"/>
    <property type="match status" value="1"/>
</dbReference>
<gene>
    <name evidence="8" type="ORF">GC106_64220</name>
</gene>
<accession>A0ABX2FEB4</accession>
<feature type="transmembrane region" description="Helical" evidence="6">
    <location>
        <begin position="97"/>
        <end position="115"/>
    </location>
</feature>
<feature type="transmembrane region" description="Helical" evidence="6">
    <location>
        <begin position="73"/>
        <end position="91"/>
    </location>
</feature>
<dbReference type="Proteomes" id="UP000763557">
    <property type="component" value="Unassembled WGS sequence"/>
</dbReference>
<feature type="domain" description="NADH:quinone oxidoreductase/Mrp antiporter transmembrane" evidence="7">
    <location>
        <begin position="90"/>
        <end position="371"/>
    </location>
</feature>
<evidence type="ECO:0000256" key="4">
    <source>
        <dbReference type="ARBA" id="ARBA00023136"/>
    </source>
</evidence>
<feature type="transmembrane region" description="Helical" evidence="6">
    <location>
        <begin position="542"/>
        <end position="560"/>
    </location>
</feature>
<evidence type="ECO:0000256" key="3">
    <source>
        <dbReference type="ARBA" id="ARBA00022989"/>
    </source>
</evidence>
<feature type="transmembrane region" description="Helical" evidence="6">
    <location>
        <begin position="361"/>
        <end position="386"/>
    </location>
</feature>
<feature type="transmembrane region" description="Helical" evidence="6">
    <location>
        <begin position="424"/>
        <end position="444"/>
    </location>
</feature>
<dbReference type="PRINTS" id="PR01434">
    <property type="entry name" value="NADHDHGNASE5"/>
</dbReference>
<evidence type="ECO:0000256" key="1">
    <source>
        <dbReference type="ARBA" id="ARBA00004127"/>
    </source>
</evidence>
<evidence type="ECO:0000256" key="6">
    <source>
        <dbReference type="SAM" id="Phobius"/>
    </source>
</evidence>
<reference evidence="8 9" key="1">
    <citation type="submission" date="2020-01" db="EMBL/GenBank/DDBJ databases">
        <title>Kibdelosporangium persica a novel Actinomycetes from a hot desert in Iran.</title>
        <authorList>
            <person name="Safaei N."/>
            <person name="Zaburannyi N."/>
            <person name="Mueller R."/>
            <person name="Wink J."/>
        </authorList>
    </citation>
    <scope>NUCLEOTIDE SEQUENCE [LARGE SCALE GENOMIC DNA]</scope>
    <source>
        <strain evidence="8 9">4NS15</strain>
    </source>
</reference>
<keyword evidence="3 6" id="KW-1133">Transmembrane helix</keyword>
<proteinExistence type="predicted"/>
<keyword evidence="2 5" id="KW-0812">Transmembrane</keyword>
<evidence type="ECO:0000313" key="8">
    <source>
        <dbReference type="EMBL" id="NRN69166.1"/>
    </source>
</evidence>
<feature type="transmembrane region" description="Helical" evidence="6">
    <location>
        <begin position="324"/>
        <end position="346"/>
    </location>
</feature>
<feature type="transmembrane region" description="Helical" evidence="6">
    <location>
        <begin position="168"/>
        <end position="190"/>
    </location>
</feature>
<comment type="subcellular location">
    <subcellularLocation>
        <location evidence="1">Endomembrane system</location>
        <topology evidence="1">Multi-pass membrane protein</topology>
    </subcellularLocation>
    <subcellularLocation>
        <location evidence="5">Membrane</location>
        <topology evidence="5">Multi-pass membrane protein</topology>
    </subcellularLocation>
</comment>
<organism evidence="8 9">
    <name type="scientific">Kibdelosporangium persicum</name>
    <dbReference type="NCBI Taxonomy" id="2698649"/>
    <lineage>
        <taxon>Bacteria</taxon>
        <taxon>Bacillati</taxon>
        <taxon>Actinomycetota</taxon>
        <taxon>Actinomycetes</taxon>
        <taxon>Pseudonocardiales</taxon>
        <taxon>Pseudonocardiaceae</taxon>
        <taxon>Kibdelosporangium</taxon>
    </lineage>
</organism>
<dbReference type="InterPro" id="IPR003945">
    <property type="entry name" value="NU5C-like"/>
</dbReference>
<feature type="transmembrane region" description="Helical" evidence="6">
    <location>
        <begin position="294"/>
        <end position="312"/>
    </location>
</feature>
<name>A0ABX2FEB4_9PSEU</name>
<sequence length="561" mass="57337">MIGIATAVLAVTLAVLAAVGRPAVSAPLIEGLPVGLAVDGLSAVMVVTISTVLLAVLVYAAGEFGRDEAHSRFYGLMLLFAGAMLITVTATNLVTLLMAWEVMGAMSYALIAFWWRETDRATSGMIAFLTTRGGDVGLYLAAGAALAGGALGLDLAGLAGVPGVWRDAVVAGVVLAALGKSAQLPFSFWLSRAMAGPSPVSALLHSATMVAAGAYLLLRLQPLLAATPWAGPLVAWVGVLTALALAAVAVAQSDLKQVLAASTCSQIGFMVLAAGTGAVTAGAGQLVAHAATKSLLFLGAGAWLTVLGTKQLGELRGAARRYPLLGITFTIGALSLAGVPPLSIWLTKDAVLSAALHTSPALYVMGLAAVVLSGAYVGRALGFVWARTPDRAENRASVLSQVPLPFLAAASALLGVVIAPQLSLSWWELGLSGLLAVTGVLVALRMRAGTRGLLGNWLGIESMTRSVIVGPTLSLATALARFDDKVVDGGVRAAAATGAAVARLTNARLEISLDAVVGWVARGSRALGRWARRPQTGQLHQYYAQAVVGLVVLAVLLMIVR</sequence>
<feature type="transmembrane region" description="Helical" evidence="6">
    <location>
        <begin position="398"/>
        <end position="418"/>
    </location>
</feature>
<feature type="transmembrane region" description="Helical" evidence="6">
    <location>
        <begin position="41"/>
        <end position="61"/>
    </location>
</feature>
<dbReference type="PANTHER" id="PTHR42829">
    <property type="entry name" value="NADH-UBIQUINONE OXIDOREDUCTASE CHAIN 5"/>
    <property type="match status" value="1"/>
</dbReference>
<feature type="transmembrane region" description="Helical" evidence="6">
    <location>
        <begin position="202"/>
        <end position="221"/>
    </location>
</feature>
<keyword evidence="9" id="KW-1185">Reference proteome</keyword>
<comment type="caution">
    <text evidence="8">The sequence shown here is derived from an EMBL/GenBank/DDBJ whole genome shotgun (WGS) entry which is preliminary data.</text>
</comment>
<evidence type="ECO:0000313" key="9">
    <source>
        <dbReference type="Proteomes" id="UP000763557"/>
    </source>
</evidence>
<feature type="transmembrane region" description="Helical" evidence="6">
    <location>
        <begin position="267"/>
        <end position="288"/>
    </location>
</feature>
<evidence type="ECO:0000256" key="5">
    <source>
        <dbReference type="RuleBase" id="RU000320"/>
    </source>
</evidence>
<keyword evidence="4 6" id="KW-0472">Membrane</keyword>
<dbReference type="Pfam" id="PF00361">
    <property type="entry name" value="Proton_antipo_M"/>
    <property type="match status" value="1"/>
</dbReference>
<protein>
    <submittedName>
        <fullName evidence="8">Proton-translocating NADH-quinone oxidoreductase subunit L</fullName>
    </submittedName>
</protein>
<dbReference type="EMBL" id="JAAATY010000025">
    <property type="protein sequence ID" value="NRN69166.1"/>
    <property type="molecule type" value="Genomic_DNA"/>
</dbReference>
<feature type="transmembrane region" description="Helical" evidence="6">
    <location>
        <begin position="136"/>
        <end position="156"/>
    </location>
</feature>
<dbReference type="Gene3D" id="1.20.5.2700">
    <property type="match status" value="1"/>
</dbReference>
<feature type="transmembrane region" description="Helical" evidence="6">
    <location>
        <begin position="233"/>
        <end position="255"/>
    </location>
</feature>
<dbReference type="InterPro" id="IPR001750">
    <property type="entry name" value="ND/Mrp_TM"/>
</dbReference>
<evidence type="ECO:0000259" key="7">
    <source>
        <dbReference type="Pfam" id="PF00361"/>
    </source>
</evidence>